<protein>
    <submittedName>
        <fullName evidence="1">Uncharacterized protein</fullName>
    </submittedName>
</protein>
<evidence type="ECO:0000313" key="1">
    <source>
        <dbReference type="EMBL" id="AAN69498.1"/>
    </source>
</evidence>
<name>Q88G22_PSEPK</name>
<reference evidence="1 2" key="2">
    <citation type="journal article" date="2016" name="Environ. Microbiol.">
        <title>The revisited genome of Pseudomonas putida KT2440 enlightens its value as a robust metabolic chassis.</title>
        <authorList>
            <person name="Belda E."/>
            <person name="van Heck R.G."/>
            <person name="Lopez-Sanchez M.J."/>
            <person name="Cruveiller S."/>
            <person name="Barbe V."/>
            <person name="Fraser C."/>
            <person name="Klenk H.P."/>
            <person name="Petersen J."/>
            <person name="Morgat A."/>
            <person name="Nikel P.I."/>
            <person name="Vallenet D."/>
            <person name="Rouy Z."/>
            <person name="Sekowska A."/>
            <person name="Martins Dos Santos V.A."/>
            <person name="de Lorenzo V."/>
            <person name="Danchin A."/>
            <person name="Medigue C."/>
        </authorList>
    </citation>
    <scope>NUCLEOTIDE SEQUENCE [LARGE SCALE GENOMIC DNA]</scope>
    <source>
        <strain evidence="2">ATCC 47054 / DSM 6125 / CFBP 8728 / NCIMB 11950 / KT2440</strain>
    </source>
</reference>
<dbReference type="Proteomes" id="UP000000556">
    <property type="component" value="Chromosome"/>
</dbReference>
<proteinExistence type="predicted"/>
<dbReference type="AlphaFoldDB" id="Q88G22"/>
<reference evidence="1 2" key="1">
    <citation type="journal article" date="2002" name="Environ. Microbiol.">
        <title>Complete genome sequence and comparative analysis of the metabolically versatile Pseudomonas putida KT2440.</title>
        <authorList>
            <person name="Nelson K.E."/>
            <person name="Weinel C."/>
            <person name="Paulsen I.T."/>
            <person name="Dodson R.J."/>
            <person name="Hilbert H."/>
            <person name="Martins dos Santos V.A."/>
            <person name="Fouts D.E."/>
            <person name="Gill S.R."/>
            <person name="Pop M."/>
            <person name="Holmes M."/>
            <person name="Brinkac L."/>
            <person name="Beanan M."/>
            <person name="DeBoy R.T."/>
            <person name="Daugherty S."/>
            <person name="Kolonay J."/>
            <person name="Madupu R."/>
            <person name="Nelson W."/>
            <person name="White O."/>
            <person name="Peterson J."/>
            <person name="Khouri H."/>
            <person name="Hance I."/>
            <person name="Chris Lee P."/>
            <person name="Holtzapple E."/>
            <person name="Scanlan D."/>
            <person name="Tran K."/>
            <person name="Moazzez A."/>
            <person name="Utterback T."/>
            <person name="Rizzo M."/>
            <person name="Lee K."/>
            <person name="Kosack D."/>
            <person name="Moestl D."/>
            <person name="Wedler H."/>
            <person name="Lauber J."/>
            <person name="Stjepandic D."/>
            <person name="Hoheisel J."/>
            <person name="Straetz M."/>
            <person name="Heim S."/>
            <person name="Kiewitz C."/>
            <person name="Eisen J.A."/>
            <person name="Timmis K.N."/>
            <person name="Dusterhoft A."/>
            <person name="Tummler B."/>
            <person name="Fraser C.M."/>
        </authorList>
    </citation>
    <scope>NUCLEOTIDE SEQUENCE [LARGE SCALE GENOMIC DNA]</scope>
    <source>
        <strain evidence="2">ATCC 47054 / DSM 6125 / CFBP 8728 / NCIMB 11950 / KT2440</strain>
    </source>
</reference>
<dbReference type="HOGENOM" id="CLU_2525014_0_0_6"/>
<keyword evidence="2" id="KW-1185">Reference proteome</keyword>
<dbReference type="BioCyc" id="PPUT160488:G1G01-4168-MONOMER"/>
<gene>
    <name evidence="1" type="ordered locus">PP_3904</name>
</gene>
<organism evidence="1 2">
    <name type="scientific">Pseudomonas putida (strain ATCC 47054 / DSM 6125 / CFBP 8728 / NCIMB 11950 / KT2440)</name>
    <dbReference type="NCBI Taxonomy" id="160488"/>
    <lineage>
        <taxon>Bacteria</taxon>
        <taxon>Pseudomonadati</taxon>
        <taxon>Pseudomonadota</taxon>
        <taxon>Gammaproteobacteria</taxon>
        <taxon>Pseudomonadales</taxon>
        <taxon>Pseudomonadaceae</taxon>
        <taxon>Pseudomonas</taxon>
    </lineage>
</organism>
<dbReference type="eggNOG" id="ENOG502ZT1K">
    <property type="taxonomic scope" value="Bacteria"/>
</dbReference>
<dbReference type="STRING" id="160488.PP_3904"/>
<sequence length="84" mass="8976">MVASQVPTTVEANLMEQKKLAEPKCPSCSAVGLNCIVSQDSVQQHGSGDAWFQVAHCAECGHVYGVFAKITNPITPKFPSFPGR</sequence>
<dbReference type="OrthoDB" id="2971455at2"/>
<accession>Q88G22</accession>
<dbReference type="PaxDb" id="160488-PP_3904"/>
<dbReference type="EMBL" id="AE015451">
    <property type="protein sequence ID" value="AAN69498.1"/>
    <property type="molecule type" value="Genomic_DNA"/>
</dbReference>
<dbReference type="KEGG" id="ppu:PP_3904"/>
<evidence type="ECO:0000313" key="2">
    <source>
        <dbReference type="Proteomes" id="UP000000556"/>
    </source>
</evidence>